<feature type="domain" description="Dynein heavy chain region D6 P-loop" evidence="5">
    <location>
        <begin position="4135"/>
        <end position="4255"/>
    </location>
</feature>
<dbReference type="InterPro" id="IPR026983">
    <property type="entry name" value="DHC"/>
</dbReference>
<dbReference type="InterPro" id="IPR013602">
    <property type="entry name" value="Dynein_heavy_linker"/>
</dbReference>
<comment type="similarity">
    <text evidence="1">Belongs to the dynein heavy chain family.</text>
</comment>
<evidence type="ECO:0000259" key="11">
    <source>
        <dbReference type="Pfam" id="PF18199"/>
    </source>
</evidence>
<sequence>MKPRHQISPSPIPLPPKPLRPGEGQQTASWNWQLEPEQWASSIRQQLNAQLLLVSKMRIGLTPRDASSGALEFLHSKRIILDKEVQPQDSQSRQKPALKAVTQPEQPTVLMLLIAELKTLFSAVLQDCSPAAWHYLHAVLGLLPPYRALLTSHHDLLPFLEQLYRWAPWVQSQLQLDLLDAIDKAFPPDTSLLKSASHVDCYPQKQRFHPGPAPQVCPLVQARWGRQQVSEELATWLRPLTLSELQYCLGIVGAEVALEENWWLDGLNLLPLALATDIPIQYDSGDPDSTAEKPGGRKTKTQFDQEVPEEKTFQKRIPTFVPQFSPRGSQMMAILNTERYLKKIRFFYLNVAPSRHFRPYSLVVVPPKKVNPEHYIFSPFGILHIHPIEGTEVMSLGTWHRHSILWQQLQFIPFFKNCLLRKTLACWKKTVKLLGLDRCRGFLEKHLLSAVPHFGAGLLHVNRLLQELHSVSWLPMEPDWSYDLPELQRALAREKRNALRVLHRGLYFCMSILQLVHEDTYHMQQGLQERVRNCKKIRAGQGSIYLQRLQCQQLKKKLEQTETWLLQLGLLARLVNYMICQTLVSIIEKEITSFVALILQAPRQNPLLLAQLVFDSSGQLSHEPSVENIIHILTGGLQSVMVSALQLMQSADLKTPLDSEENEEDSNSNEEFPLLKLHGHPSDAVKIFCGPNIGLVLPWKSGVITEALEVCGHRLRGQYLPPNYKQLQDDLDSNQKIQQALRIQQDLLKGMLWEVQEFCGEYHWMTDIYEFLQSWGPEKLESLRGCPIKNYEKLMSCVSLWQARISKIPTELITKGKLLLLSCRDIQAEMEAKLEGLRKDILEQVQNECRTRCQQLIAELSNFMEAFQTINSDIYTIAQCSQKLNEANEQYLDLEERVDYVRSLHELIRNHFGFFSTENEALDISLLDVWEAFQFEKSQASELLLSKRHAIVPKLQQLIAAALTELEGLVEKALSGPFMDPMQEQRSTERQLISLERQFQNTANHLNELHHAYSTFTGDESPVALPVCGTRPIVQQQRIWHLYRVISENISEWKCMAFAKFNLATAKEKTENWLTEAARMSAILGLHSPVLHRCMRILEEFRGYLPLLTKLVSFSIQNTSYQALLRALGLGTHHNIELLTLGQLLSCPLLEFADRINQIWQGENERIQAQESLRHLQRTWETRQLRLFNFIMHVPYEPPPLERSKRLRSPQWEVVEMDSGTFILSDYGSLQDSIQESLQVLFKILATQKSGDLHRTALEWVTIMHSLSALLEVWVTFQQKWIFLNKVMYEMKVPFPTADLKSRFKPMDDQYRTLMQMSVADPSVLSLIVPSVRRNPSFQGQQLQQLLQAGSVELENIIMTLESVLYGVCAHFPRLFFLSDNELVALLASPLETSEAQLWVRRCFPHVHAVSFMLTSANKKNKNDWESSLHPSQIAQAQVEALAVVGAGGEEVKLQGSLPLHSDLPKWLASLEKCLRQTLVHRLQDCVAARLALCSSLEEEIKQLPQQSQVSLTLSMQHYVYHWLDLVEAFPWQCVLVAEEVVWRAEMEETLLEHKTQALVPRHVSKVEALAHFVRAQRASQGGRLLFSARQTSLLSALLVMTVAHRDVAQLLQQQQVRELTDFHWSRQLKYHLGSPHTIPQSPLQSLRTVACAENSLSPAACWVEVLGRSFLYNYEYLGPRLESLPSLLPERPALVLLLALEEVACGTLLGPSGVGRTTMVKSLTRALGRLLVIMPCLPQIEAQSLSNYLNGALQAGAWLLLKAVQHLPLGLLSALGQRLAELRRLYAPLYQEASRNPSTVDPTHLRLLGTGIFEKHHVPMRFGYGCLLTLPTLGSFLPANLHVLLRPVSLKLPDLQQVAELTLLGAGARDASRVATRLFRFFLLERELIPGPLPCRLPVLKQILEDMLQALNVPKEEPKSQKSRSLASIEEATLLRALLKSQMFNIFNATRRHSLQELLCGLFPSASQLLAEPVTHKLTKSLLTEKLRQVGLNPSSDLLDSLEQLSQALDRASGILFLGPAGSGKTTCWHSLFKIQNQLAVMSDTASKFYQPVEMTHLYPSVLSSQEFQGWLEGSSWHHGVFPRLLREASQCKTSNLMRQSQASTGIQHWIICDGASSAVWLDSITCLLNNPPQLTLPNGHQITRPLGTFLLLEVGDATGMSPTVVGQCALVWCGGEQTWQSMLSVLMAALPHEYHLQHQTVTEFNRLAEMLVPATFRFLNRQGASCLLHVHGQQAVCPGVAEVTSLIRILRCLLDTHLYIDEKKTLSPENANYNDPAAQSFKPSKNSLNRSQVDVDSTTTKCREHLLAISSFLFALIWSFGAHLPSRLWSSFDTFLRSSISFLSNYPELPHSALVFDLHVCPESGTLIPFTGQYLSSHIKGTPGIFNPSTQSERLLYVVDLLLSAGYPVLLAGEAASGKSTFVEALVEPYHPYTYSAIHPAFTTTHLRLLLSRGVQGQAQSSLGPGRHQDSKGSLLFLLEDLHLAASDAEKSCQPVLETLRQAMDGTIYAHSTLELQTLQPIVNFLATATVPGFCERPLCPRLFRLFTVLAFGNVTQNMLLSRHVPSIQAWLERFPSVEREGPLARALVRASMEAFDAVTNCFMPSPFHPHYRFSLHSVGQILSSLQLLPTRTGSRGFVDSPSQQEHLSRVSGLRGSRLAVMIAMRNMVRLWLHEAQRTFCDRLDSPRERSYCARLLLKVAQNVFCSVLVPQNLEKGLEEDEEEEGGDEEKVPEVESEGELAQCEDLSNSSSETEEELYGFQTTTGIPSSDSSLLSSIVPIKREDIETMFEEIYQGEDKKVSSSKYSRKCRSRWQRTLHLDLPSPLLLPVLILRPQEKPLDLVFSHELILASSSESPSLYLERQWGNLELQLATTAAQMKLNPSLARCHFMAKHVARLVRVLSRPRQHSLLLSGALGTGRHTAITLAAAICQARLFHLPSESEAAIEKCLRDASWHAGVLGQPVALLVPSSANVITLHRLLALATSGSFPDQYSEVDLQRIEDHLPRENLSIKQNFKKEMLLHRFYQQVCSHLHMFFLLSDDQVHKQLPSTLLLRLLQLTIASIDHYEAWDQGSLVSVVQHHLEGAQLRPPDGGSPVCPDLQSSIPSLAKVMALIHLSAASYYKYLCPELPLVTPKTFLDFLDTFLLLQRQMTLKIENKTRQIKNALENLRTVIDKHNAYTNMVFNLEQRLMSSRKSLSALHQQLDKLRAQYRQQQMECKQQEHLIENLTKQRDALKAQHEAFLTQMGMAFLEPLKQLKVVDFEELRSYRAPPESVVQVTDALCELFHRETGWASAKQLLSTENFYQELVFFPKEKMTDSELIKLKLALQAPGMSQDALRTISMPAASLVTWLRAILQYGLALRRGMPTNLLLQQVEETVAREQAHLGHSQFQAQESVDQISSLIKKLHTAQASHNNAAEDLGWAQFGQYHKWPIKAALLTPIHSWTSELQKLKGQSMTVFGDAVLCSASVVYLGPFSPQRRHELLDKWLALCKGFQEPLDPDDVAQALKQKQKPAVPPKYPLLSTCSPFSLLCLLSSESEQFQWDRDLKPQAKSARLAGLLVRSCSLYHSCRWPLLLDPGDQALIWLNPLPLKETTTLVPSPTESKGKDMGNEEKDEDDEDDDSEESDKTGSVSKEKTEESDFDEEKEVMEEEKSRKKHTKQKQEEKQAKETKSEESKPAPETQPPPGPCLCVLSGADPELGVKLKEAAADGLPVLLTHMELGLECPELQRLLQQEQLSPPQAQSGFCLYLSTTLPLSALRQVLDYEQLKRLNVLDLSFNPEILEEQILHEVMKAERPELLTHWQDLQTKTLDTHKTVEAAEEKVLLLMLVQKSTHQKQAKFLRAMVRAQAEMIKHRANYEELEELKLQEIASWAPYKRVVWYGMTVIKAISLLQNLVPPFRMHPEDWLAATRQVLNNLKHDDISRGEDLPSHLLQLKAQLTRHFLSSTVATLGLTQVPLVGALSTLALLYTTTKAPELERLALCPGLAASPSIQPGKSVPGMVRPAWLGLRAWHECGILEMLPPFVGLRASLASHPDVWQAYLSLSSTVLGPAPGPGPGPDPLNLLQKLILWRVLRPECLAGALADFTTSLLGRPLDENLGAPTISLERSKATQPMLILFPTPGQPMATLHPLTAIQELAANHEQGQKHLEVIALGSLAWDPVSSIISTLCQAINKGHWLVLENCHLMPHWPKQLLHPLLKLLDGAKVVSDEELEQLSTQSENMDMTLVHRDFRLWLIVSSEAIASLPAVLTHYSMPIFWDQSLQLGHVLLDSVELVQKGHYMQPPARVLPLLLLHGVLLHRQLYGMKLQAHRGLWSKVTLTRALQIQVQLWDSLSNPSAAMEELAASIFYGGPVGDNKDRETLHSLTQACLNPSSQSGAEPHTPQYLLATLMPSTDLKDLDAVAECKAQIQLLPTPPEPQVCGLSAGTQAWLLCRQSRALLSALQRGSAVWVPAARRGSQREERRLQQRLMQARRRLESLQTLLSEVTRPEESSTEGMVPSHNGPRPLEDFLRAEVLDLSRLVSCLRLDLDCLWQQVKGAPPCASLRCAAVAQALWAGRLPPPWRPHVPACAQPPWHWLRQLSRRGHLLVRYLGTGTEEPERIFHLSAFGNPRRLLLSLRREAAFAKGFQDQCAPGFNLPGCQIQFSHRSQELNSNRLHLQVVNDSNPTVPERGLLLIGLQLRNAEWDPMTGALQDGPASQPSPLPPVSVTVMARGASDLPNPAGLTMYSCPVYLEGPLGTTRLHSWNILTYLPLPTKLSLDACIQRRVYACSPPLL</sequence>
<dbReference type="InterPro" id="IPR035699">
    <property type="entry name" value="AAA_6"/>
</dbReference>
<dbReference type="Gene3D" id="1.20.58.1120">
    <property type="match status" value="1"/>
</dbReference>
<dbReference type="Pfam" id="PF03028">
    <property type="entry name" value="Dynein_heavy"/>
    <property type="match status" value="1"/>
</dbReference>
<dbReference type="InterPro" id="IPR024317">
    <property type="entry name" value="Dynein_heavy_chain_D4_dom"/>
</dbReference>
<feature type="compositionally biased region" description="Basic and acidic residues" evidence="4">
    <location>
        <begin position="3665"/>
        <end position="3682"/>
    </location>
</feature>
<feature type="domain" description="Dynein heavy chain hydrolytic ATP-binding dynein motor region" evidence="7">
    <location>
        <begin position="1673"/>
        <end position="2027"/>
    </location>
</feature>
<dbReference type="Pfam" id="PF08393">
    <property type="entry name" value="DHC_N2"/>
    <property type="match status" value="1"/>
</dbReference>
<dbReference type="GeneID" id="103117704"/>
<feature type="coiled-coil region" evidence="3">
    <location>
        <begin position="3151"/>
        <end position="3248"/>
    </location>
</feature>
<dbReference type="Gene3D" id="1.10.8.720">
    <property type="entry name" value="Region D6 of dynein motor"/>
    <property type="match status" value="1"/>
</dbReference>
<evidence type="ECO:0000256" key="3">
    <source>
        <dbReference type="SAM" id="Coils"/>
    </source>
</evidence>
<feature type="domain" description="Dynein heavy chain linker" evidence="6">
    <location>
        <begin position="1035"/>
        <end position="1486"/>
    </location>
</feature>
<feature type="compositionally biased region" description="Pro residues" evidence="4">
    <location>
        <begin position="10"/>
        <end position="19"/>
    </location>
</feature>
<dbReference type="Gene3D" id="1.20.140.100">
    <property type="entry name" value="Dynein heavy chain, N-terminal domain 2"/>
    <property type="match status" value="1"/>
</dbReference>
<evidence type="ECO:0000259" key="8">
    <source>
        <dbReference type="Pfam" id="PF12777"/>
    </source>
</evidence>
<feature type="compositionally biased region" description="Acidic residues" evidence="4">
    <location>
        <begin position="3644"/>
        <end position="3654"/>
    </location>
</feature>
<feature type="domain" description="Dynein heavy chain AAA 5 extension" evidence="10">
    <location>
        <begin position="2312"/>
        <end position="2372"/>
    </location>
</feature>
<dbReference type="PANTHER" id="PTHR10676">
    <property type="entry name" value="DYNEIN HEAVY CHAIN FAMILY PROTEIN"/>
    <property type="match status" value="1"/>
</dbReference>
<feature type="domain" description="Dynein heavy chain coiled coil stalk" evidence="8">
    <location>
        <begin position="3251"/>
        <end position="3491"/>
    </location>
</feature>
<keyword evidence="2 3" id="KW-0175">Coiled coil</keyword>
<dbReference type="Proteomes" id="UP001652624">
    <property type="component" value="Chromosome 17"/>
</dbReference>
<dbReference type="InterPro" id="IPR042222">
    <property type="entry name" value="Dynein_2_N"/>
</dbReference>
<dbReference type="Gene3D" id="1.20.920.30">
    <property type="match status" value="1"/>
</dbReference>
<evidence type="ECO:0000256" key="4">
    <source>
        <dbReference type="SAM" id="MobiDB-lite"/>
    </source>
</evidence>
<evidence type="ECO:0000313" key="12">
    <source>
        <dbReference type="Proteomes" id="UP001652624"/>
    </source>
</evidence>
<dbReference type="InterPro" id="IPR004273">
    <property type="entry name" value="Dynein_heavy_D6_P-loop"/>
</dbReference>
<feature type="region of interest" description="Disordered" evidence="4">
    <location>
        <begin position="1"/>
        <end position="28"/>
    </location>
</feature>
<keyword evidence="12" id="KW-1185">Reference proteome</keyword>
<feature type="region of interest" description="Disordered" evidence="4">
    <location>
        <begin position="284"/>
        <end position="308"/>
    </location>
</feature>
<dbReference type="InterPro" id="IPR041466">
    <property type="entry name" value="Dynein_AAA5_ext"/>
</dbReference>
<dbReference type="Pfam" id="PF18199">
    <property type="entry name" value="Dynein_C"/>
    <property type="match status" value="1"/>
</dbReference>
<feature type="domain" description="Dynein heavy chain AAA module D4" evidence="9">
    <location>
        <begin position="2890"/>
        <end position="3148"/>
    </location>
</feature>
<gene>
    <name evidence="13" type="primary">DNHD1</name>
</gene>
<evidence type="ECO:0000256" key="1">
    <source>
        <dbReference type="ARBA" id="ARBA00008887"/>
    </source>
</evidence>
<feature type="domain" description="Dynein heavy chain C-terminal" evidence="11">
    <location>
        <begin position="4472"/>
        <end position="4774"/>
    </location>
</feature>
<dbReference type="Gene3D" id="3.40.50.300">
    <property type="entry name" value="P-loop containing nucleotide triphosphate hydrolases"/>
    <property type="match status" value="6"/>
</dbReference>
<dbReference type="SUPFAM" id="SSF52540">
    <property type="entry name" value="P-loop containing nucleoside triphosphate hydrolases"/>
    <property type="match status" value="3"/>
</dbReference>
<name>A0ABM3W8N4_ERIEU</name>
<proteinExistence type="inferred from homology"/>
<evidence type="ECO:0000256" key="2">
    <source>
        <dbReference type="ARBA" id="ARBA00023054"/>
    </source>
</evidence>
<dbReference type="Gene3D" id="1.20.920.20">
    <property type="match status" value="1"/>
</dbReference>
<feature type="compositionally biased region" description="Acidic residues" evidence="4">
    <location>
        <begin position="3617"/>
        <end position="3629"/>
    </location>
</feature>
<dbReference type="Gene3D" id="3.20.180.20">
    <property type="entry name" value="Dynein heavy chain, N-terminal domain 2"/>
    <property type="match status" value="1"/>
</dbReference>
<dbReference type="Pfam" id="PF12777">
    <property type="entry name" value="MT"/>
    <property type="match status" value="1"/>
</dbReference>
<evidence type="ECO:0000259" key="5">
    <source>
        <dbReference type="Pfam" id="PF03028"/>
    </source>
</evidence>
<evidence type="ECO:0000313" key="13">
    <source>
        <dbReference type="RefSeq" id="XP_060032941.1"/>
    </source>
</evidence>
<accession>A0ABM3W8N4</accession>
<feature type="region of interest" description="Disordered" evidence="4">
    <location>
        <begin position="2272"/>
        <end position="2291"/>
    </location>
</feature>
<feature type="coiled-coil region" evidence="3">
    <location>
        <begin position="4461"/>
        <end position="4488"/>
    </location>
</feature>
<reference evidence="13" key="1">
    <citation type="submission" date="2025-08" db="UniProtKB">
        <authorList>
            <consortium name="RefSeq"/>
        </authorList>
    </citation>
    <scope>IDENTIFICATION</scope>
</reference>
<dbReference type="PANTHER" id="PTHR10676:SF359">
    <property type="entry name" value="DYNEIN HEAVY CHAIN DOMAIN-CONTAINING PROTEIN 1"/>
    <property type="match status" value="1"/>
</dbReference>
<feature type="region of interest" description="Disordered" evidence="4">
    <location>
        <begin position="2718"/>
        <end position="2775"/>
    </location>
</feature>
<evidence type="ECO:0000259" key="9">
    <source>
        <dbReference type="Pfam" id="PF12780"/>
    </source>
</evidence>
<dbReference type="InterPro" id="IPR027417">
    <property type="entry name" value="P-loop_NTPase"/>
</dbReference>
<dbReference type="Pfam" id="PF12775">
    <property type="entry name" value="AAA_7"/>
    <property type="match status" value="1"/>
</dbReference>
<feature type="compositionally biased region" description="Acidic residues" evidence="4">
    <location>
        <begin position="2720"/>
        <end position="2730"/>
    </location>
</feature>
<evidence type="ECO:0000259" key="10">
    <source>
        <dbReference type="Pfam" id="PF17852"/>
    </source>
</evidence>
<protein>
    <submittedName>
        <fullName evidence="13">Dynein heavy chain domain-containing protein 1</fullName>
    </submittedName>
</protein>
<evidence type="ECO:0000259" key="6">
    <source>
        <dbReference type="Pfam" id="PF08393"/>
    </source>
</evidence>
<dbReference type="Pfam" id="PF12780">
    <property type="entry name" value="AAA_8"/>
    <property type="match status" value="1"/>
</dbReference>
<feature type="coiled-coil region" evidence="3">
    <location>
        <begin position="877"/>
        <end position="904"/>
    </location>
</feature>
<feature type="region of interest" description="Disordered" evidence="4">
    <location>
        <begin position="3598"/>
        <end position="3696"/>
    </location>
</feature>
<organism evidence="12 13">
    <name type="scientific">Erinaceus europaeus</name>
    <name type="common">Western European hedgehog</name>
    <dbReference type="NCBI Taxonomy" id="9365"/>
    <lineage>
        <taxon>Eukaryota</taxon>
        <taxon>Metazoa</taxon>
        <taxon>Chordata</taxon>
        <taxon>Craniata</taxon>
        <taxon>Vertebrata</taxon>
        <taxon>Euteleostomi</taxon>
        <taxon>Mammalia</taxon>
        <taxon>Eutheria</taxon>
        <taxon>Laurasiatheria</taxon>
        <taxon>Eulipotyphla</taxon>
        <taxon>Erinaceidae</taxon>
        <taxon>Erinaceinae</taxon>
        <taxon>Erinaceus</taxon>
    </lineage>
</organism>
<dbReference type="InterPro" id="IPR042228">
    <property type="entry name" value="Dynein_linker_3"/>
</dbReference>
<dbReference type="InterPro" id="IPR042219">
    <property type="entry name" value="AAA_lid_11_sf"/>
</dbReference>
<dbReference type="Pfam" id="PF12774">
    <property type="entry name" value="AAA_6"/>
    <property type="match status" value="1"/>
</dbReference>
<dbReference type="Pfam" id="PF17852">
    <property type="entry name" value="Dynein_AAA_lid"/>
    <property type="match status" value="1"/>
</dbReference>
<dbReference type="RefSeq" id="XP_060032941.1">
    <property type="nucleotide sequence ID" value="XM_060176958.1"/>
</dbReference>
<evidence type="ECO:0000259" key="7">
    <source>
        <dbReference type="Pfam" id="PF12774"/>
    </source>
</evidence>
<dbReference type="InterPro" id="IPR024743">
    <property type="entry name" value="Dynein_HC_stalk"/>
</dbReference>
<dbReference type="InterPro" id="IPR041228">
    <property type="entry name" value="Dynein_C"/>
</dbReference>
<feature type="compositionally biased region" description="Polar residues" evidence="4">
    <location>
        <begin position="3598"/>
        <end position="3607"/>
    </location>
</feature>